<evidence type="ECO:0000313" key="2">
    <source>
        <dbReference type="Proteomes" id="UP000242502"/>
    </source>
</evidence>
<proteinExistence type="predicted"/>
<sequence>MFSKGFLKNILKLYILGVMTLFSSFVYSAELKFITLEVAPWAYLDEEEPMAFLGVFPMLVSEIERRTGHNIQITLAGFSFERINRELKAGRQDCTVVIRSKHRDMITILGESVLDLSMGILPSNKIPLHNYQPLKKLKISTIREFLIGTKLMSDDHLMVEFDSDYHESLRKLEHGRIDGIAGPISKIQYLAKMNGVFELLGEPLVLSSEPVHLQCSIESEKLKYMGDVNKAIRDIKKELVLDKMLSFYQ</sequence>
<dbReference type="EMBL" id="MDLC01000003">
    <property type="protein sequence ID" value="ODS24959.1"/>
    <property type="molecule type" value="Genomic_DNA"/>
</dbReference>
<protein>
    <submittedName>
        <fullName evidence="1">Uncharacterized protein</fullName>
    </submittedName>
</protein>
<accession>A0A1D2QTQ8</accession>
<comment type="caution">
    <text evidence="1">The sequence shown here is derived from an EMBL/GenBank/DDBJ whole genome shotgun (WGS) entry which is preliminary data.</text>
</comment>
<dbReference type="Proteomes" id="UP000242502">
    <property type="component" value="Unassembled WGS sequence"/>
</dbReference>
<dbReference type="AlphaFoldDB" id="A0A1D2QTQ8"/>
<evidence type="ECO:0000313" key="1">
    <source>
        <dbReference type="EMBL" id="ODS24959.1"/>
    </source>
</evidence>
<organism evidence="1 2">
    <name type="scientific">Candidatus Endobugula sertula</name>
    <name type="common">Bugula neritina bacterial symbiont</name>
    <dbReference type="NCBI Taxonomy" id="62101"/>
    <lineage>
        <taxon>Bacteria</taxon>
        <taxon>Pseudomonadati</taxon>
        <taxon>Pseudomonadota</taxon>
        <taxon>Gammaproteobacteria</taxon>
        <taxon>Cellvibrionales</taxon>
        <taxon>Cellvibrionaceae</taxon>
        <taxon>Candidatus Endobugula</taxon>
    </lineage>
</organism>
<dbReference type="SUPFAM" id="SSF53850">
    <property type="entry name" value="Periplasmic binding protein-like II"/>
    <property type="match status" value="1"/>
</dbReference>
<gene>
    <name evidence="1" type="ORF">AB835_01485</name>
</gene>
<dbReference type="Gene3D" id="3.40.190.10">
    <property type="entry name" value="Periplasmic binding protein-like II"/>
    <property type="match status" value="2"/>
</dbReference>
<dbReference type="STRING" id="62101.AB835_01485"/>
<reference evidence="1 2" key="1">
    <citation type="journal article" date="2016" name="Appl. Environ. Microbiol.">
        <title>Lack of Overt Genome Reduction in the Bryostatin-Producing Bryozoan Symbiont "Candidatus Endobugula sertula".</title>
        <authorList>
            <person name="Miller I.J."/>
            <person name="Vanee N."/>
            <person name="Fong S.S."/>
            <person name="Lim-Fong G.E."/>
            <person name="Kwan J.C."/>
        </authorList>
    </citation>
    <scope>NUCLEOTIDE SEQUENCE [LARGE SCALE GENOMIC DNA]</scope>
    <source>
        <strain evidence="1">AB1-4</strain>
    </source>
</reference>
<name>A0A1D2QTQ8_9GAMM</name>